<dbReference type="InterPro" id="IPR000774">
    <property type="entry name" value="PPIase_FKBP_N"/>
</dbReference>
<keyword evidence="7" id="KW-0175">Coiled coil</keyword>
<dbReference type="AlphaFoldDB" id="A0A0C5EZ54"/>
<dbReference type="Proteomes" id="UP000238866">
    <property type="component" value="Unassembled WGS sequence"/>
</dbReference>
<dbReference type="Pfam" id="PF01346">
    <property type="entry name" value="FKBP_N"/>
    <property type="match status" value="1"/>
</dbReference>
<evidence type="ECO:0000256" key="4">
    <source>
        <dbReference type="ARBA" id="ARBA00023235"/>
    </source>
</evidence>
<dbReference type="EMBL" id="MZKM01000045">
    <property type="protein sequence ID" value="PRL89637.1"/>
    <property type="molecule type" value="Genomic_DNA"/>
</dbReference>
<reference evidence="15 18" key="2">
    <citation type="submission" date="2018-06" db="EMBL/GenBank/DDBJ databases">
        <authorList>
            <consortium name="Pathogen Informatics"/>
            <person name="Doyle S."/>
        </authorList>
    </citation>
    <scope>NUCLEOTIDE SEQUENCE [LARGE SCALE GENOMIC DNA]</scope>
    <source>
        <strain evidence="15 18">NCTC11872</strain>
    </source>
</reference>
<dbReference type="OMA" id="PAEFKLN"/>
<dbReference type="Proteomes" id="UP000837924">
    <property type="component" value="Chromosome"/>
</dbReference>
<evidence type="ECO:0000256" key="7">
    <source>
        <dbReference type="SAM" id="Coils"/>
    </source>
</evidence>
<dbReference type="SUPFAM" id="SSF54534">
    <property type="entry name" value="FKBP-like"/>
    <property type="match status" value="1"/>
</dbReference>
<dbReference type="EMBL" id="MZHU01000036">
    <property type="protein sequence ID" value="PRK65160.1"/>
    <property type="molecule type" value="Genomic_DNA"/>
</dbReference>
<evidence type="ECO:0000256" key="6">
    <source>
        <dbReference type="RuleBase" id="RU003915"/>
    </source>
</evidence>
<keyword evidence="4 5" id="KW-0413">Isomerase</keyword>
<dbReference type="Proteomes" id="UP000249936">
    <property type="component" value="Unassembled WGS sequence"/>
</dbReference>
<dbReference type="EMBL" id="QVJI01000003">
    <property type="protein sequence ID" value="RFN64253.1"/>
    <property type="molecule type" value="Genomic_DNA"/>
</dbReference>
<proteinExistence type="inferred from homology"/>
<dbReference type="GO" id="GO:0003755">
    <property type="term" value="F:peptidyl-prolyl cis-trans isomerase activity"/>
    <property type="evidence" value="ECO:0007669"/>
    <property type="project" value="UniProtKB-UniRule"/>
</dbReference>
<evidence type="ECO:0000313" key="12">
    <source>
        <dbReference type="EMBL" id="PRL89637.1"/>
    </source>
</evidence>
<dbReference type="NCBIfam" id="NF008150">
    <property type="entry name" value="PRK10902.1"/>
    <property type="match status" value="1"/>
</dbReference>
<comment type="catalytic activity">
    <reaction evidence="1 5 6">
        <text>[protein]-peptidylproline (omega=180) = [protein]-peptidylproline (omega=0)</text>
        <dbReference type="Rhea" id="RHEA:16237"/>
        <dbReference type="Rhea" id="RHEA-COMP:10747"/>
        <dbReference type="Rhea" id="RHEA-COMP:10748"/>
        <dbReference type="ChEBI" id="CHEBI:83833"/>
        <dbReference type="ChEBI" id="CHEBI:83834"/>
        <dbReference type="EC" id="5.2.1.8"/>
    </reaction>
</comment>
<keyword evidence="3 5" id="KW-0697">Rotamase</keyword>
<feature type="signal peptide" evidence="8">
    <location>
        <begin position="1"/>
        <end position="24"/>
    </location>
</feature>
<dbReference type="InterPro" id="IPR036944">
    <property type="entry name" value="PPIase_FKBP_N_sf"/>
</dbReference>
<reference evidence="10" key="5">
    <citation type="submission" date="2024-01" db="EMBL/GenBank/DDBJ databases">
        <authorList>
            <person name="Riesbeck K."/>
        </authorList>
    </citation>
    <scope>NUCLEOTIDE SEQUENCE</scope>
    <source>
        <strain evidence="10">KR271</strain>
    </source>
</reference>
<dbReference type="Gene3D" id="1.10.287.460">
    <property type="entry name" value="Peptidyl-prolyl cis-trans isomerase, FKBP-type, N-terminal domain"/>
    <property type="match status" value="1"/>
</dbReference>
<dbReference type="Gene3D" id="3.10.50.40">
    <property type="match status" value="1"/>
</dbReference>
<evidence type="ECO:0000259" key="9">
    <source>
        <dbReference type="PROSITE" id="PS50059"/>
    </source>
</evidence>
<dbReference type="InterPro" id="IPR001179">
    <property type="entry name" value="PPIase_FKBP_dom"/>
</dbReference>
<dbReference type="GeneID" id="93219581"/>
<reference evidence="14" key="3">
    <citation type="submission" date="2018-08" db="EMBL/GenBank/DDBJ databases">
        <title>Antagonistic pleiotropy in the bifunctional surface protein FadL/P1 during adaptation of Haemophilus influenzae to chronic lung infection associated with COPD.</title>
        <authorList>
            <person name="Moleres J."/>
            <person name="Ehrlich R."/>
        </authorList>
    </citation>
    <scope>NUCLEOTIDE SEQUENCE [LARGE SCALE GENOMIC DNA]</scope>
    <source>
        <strain evidence="14">P668-6062</strain>
    </source>
</reference>
<evidence type="ECO:0000256" key="8">
    <source>
        <dbReference type="SAM" id="SignalP"/>
    </source>
</evidence>
<dbReference type="KEGG" id="hiw:NTHI477_01684"/>
<keyword evidence="8" id="KW-0732">Signal</keyword>
<dbReference type="FunFam" id="3.10.50.40:FF:000006">
    <property type="entry name" value="Peptidyl-prolyl cis-trans isomerase"/>
    <property type="match status" value="1"/>
</dbReference>
<dbReference type="EMBL" id="MZLD01000009">
    <property type="protein sequence ID" value="PRM19980.1"/>
    <property type="molecule type" value="Genomic_DNA"/>
</dbReference>
<reference evidence="19" key="4">
    <citation type="submission" date="2021-11" db="EMBL/GenBank/DDBJ databases">
        <authorList>
            <person name="Riesbeck K."/>
        </authorList>
    </citation>
    <scope>NUCLEOTIDE SEQUENCE [LARGE SCALE GENOMIC DNA]</scope>
</reference>
<evidence type="ECO:0000256" key="3">
    <source>
        <dbReference type="ARBA" id="ARBA00023110"/>
    </source>
</evidence>
<evidence type="ECO:0000313" key="19">
    <source>
        <dbReference type="Proteomes" id="UP000837924"/>
    </source>
</evidence>
<dbReference type="Pfam" id="PF00254">
    <property type="entry name" value="FKBP_C"/>
    <property type="match status" value="1"/>
</dbReference>
<evidence type="ECO:0000256" key="2">
    <source>
        <dbReference type="ARBA" id="ARBA00006577"/>
    </source>
</evidence>
<evidence type="ECO:0000313" key="17">
    <source>
        <dbReference type="Proteomes" id="UP000238866"/>
    </source>
</evidence>
<protein>
    <recommendedName>
        <fullName evidence="6">Peptidyl-prolyl cis-trans isomerase</fullName>
        <ecNumber evidence="6">5.2.1.8</ecNumber>
    </recommendedName>
</protein>
<sequence>MLKIQKLSIAALMVSAVISGQVFAEDNTFDEKAASYAVGTLMGSQMKDLVDSHKEVIKYDNARILDGLKDALEGKVDVRKDEKIQKTLESIEAKLVAASKAKAEAIAKQAKEEGDKFRAEFAKGKDVKTTQSGLMYKIESAGKGDTIKSTDTVKVHYTGKLPNGKVFDSSVERGQPVEFQLDQVIKGWTEGLQLVKKGGKIQLVIAPELGYGEQGAGASIPPNSTLIFDVEVLDVNPKSEK</sequence>
<comment type="similarity">
    <text evidence="2 6">Belongs to the FKBP-type PPIase family.</text>
</comment>
<dbReference type="KEGG" id="hix:NTHI723_01120"/>
<dbReference type="EC" id="5.2.1.8" evidence="6"/>
<accession>A0A0C5EZ54</accession>
<gene>
    <name evidence="12" type="ORF">BV022_01176</name>
    <name evidence="11" type="ORF">BV163_00821</name>
    <name evidence="13" type="ORF">BVZ99_00193</name>
    <name evidence="14" type="ORF">CH627_02245</name>
    <name evidence="10" type="ORF">KRLU271_LOCUS417</name>
    <name evidence="15" type="ORF">NCTC11872_01088</name>
</gene>
<name>A0A0C5EZ54_HAEIF</name>
<dbReference type="KEGG" id="hic:NTHIC486_00416"/>
<evidence type="ECO:0000313" key="16">
    <source>
        <dbReference type="Proteomes" id="UP000238666"/>
    </source>
</evidence>
<evidence type="ECO:0000313" key="18">
    <source>
        <dbReference type="Proteomes" id="UP000249936"/>
    </source>
</evidence>
<dbReference type="PANTHER" id="PTHR43811:SF19">
    <property type="entry name" value="39 KDA FK506-BINDING NUCLEAR PROTEIN"/>
    <property type="match status" value="1"/>
</dbReference>
<dbReference type="RefSeq" id="WP_005657915.1">
    <property type="nucleotide sequence ID" value="NZ_AP018764.1"/>
</dbReference>
<reference evidence="16 17" key="1">
    <citation type="submission" date="2017-02" db="EMBL/GenBank/DDBJ databases">
        <title>Haemophilus influenzae in COPD genome sequencing project.</title>
        <authorList>
            <person name="Murphy T.F."/>
            <person name="Kong Y."/>
            <person name="Nadendla S."/>
            <person name="Tettelin H."/>
            <person name="Pettigrew M."/>
        </authorList>
    </citation>
    <scope>NUCLEOTIDE SEQUENCE [LARGE SCALE GENOMIC DNA]</scope>
    <source>
        <strain evidence="13 17">13P36H1</strain>
        <strain evidence="12 16">19P94H1</strain>
        <strain evidence="11">84P15H4</strain>
    </source>
</reference>
<dbReference type="EMBL" id="UASK01000005">
    <property type="protein sequence ID" value="SPX41479.1"/>
    <property type="molecule type" value="Genomic_DNA"/>
</dbReference>
<feature type="chain" id="PRO_5015035244" description="Peptidyl-prolyl cis-trans isomerase" evidence="8">
    <location>
        <begin position="25"/>
        <end position="241"/>
    </location>
</feature>
<evidence type="ECO:0000313" key="13">
    <source>
        <dbReference type="EMBL" id="PRM19980.1"/>
    </source>
</evidence>
<evidence type="ECO:0000313" key="10">
    <source>
        <dbReference type="EMBL" id="CAH0448661.1"/>
    </source>
</evidence>
<dbReference type="PROSITE" id="PS50059">
    <property type="entry name" value="FKBP_PPIASE"/>
    <property type="match status" value="1"/>
</dbReference>
<dbReference type="KEGG" id="hih:NF38_02210"/>
<dbReference type="InterPro" id="IPR046357">
    <property type="entry name" value="PPIase_dom_sf"/>
</dbReference>
<evidence type="ECO:0000256" key="1">
    <source>
        <dbReference type="ARBA" id="ARBA00000971"/>
    </source>
</evidence>
<organism evidence="11">
    <name type="scientific">Haemophilus influenzae</name>
    <dbReference type="NCBI Taxonomy" id="727"/>
    <lineage>
        <taxon>Bacteria</taxon>
        <taxon>Pseudomonadati</taxon>
        <taxon>Pseudomonadota</taxon>
        <taxon>Gammaproteobacteria</taxon>
        <taxon>Pasteurellales</taxon>
        <taxon>Pasteurellaceae</taxon>
        <taxon>Haemophilus</taxon>
    </lineage>
</organism>
<evidence type="ECO:0000313" key="14">
    <source>
        <dbReference type="EMBL" id="RFN64253.1"/>
    </source>
</evidence>
<feature type="coiled-coil region" evidence="7">
    <location>
        <begin position="88"/>
        <end position="120"/>
    </location>
</feature>
<feature type="domain" description="PPIase FKBP-type" evidence="9">
    <location>
        <begin position="150"/>
        <end position="236"/>
    </location>
</feature>
<dbReference type="GO" id="GO:0006457">
    <property type="term" value="P:protein folding"/>
    <property type="evidence" value="ECO:0007669"/>
    <property type="project" value="InterPro"/>
</dbReference>
<evidence type="ECO:0000313" key="15">
    <source>
        <dbReference type="EMBL" id="SPX41479.1"/>
    </source>
</evidence>
<evidence type="ECO:0000313" key="11">
    <source>
        <dbReference type="EMBL" id="PRK65160.1"/>
    </source>
</evidence>
<dbReference type="EMBL" id="OV040584">
    <property type="protein sequence ID" value="CAH0448661.1"/>
    <property type="molecule type" value="Genomic_DNA"/>
</dbReference>
<dbReference type="PANTHER" id="PTHR43811">
    <property type="entry name" value="FKBP-TYPE PEPTIDYL-PROLYL CIS-TRANS ISOMERASE FKPA"/>
    <property type="match status" value="1"/>
</dbReference>
<evidence type="ECO:0000256" key="5">
    <source>
        <dbReference type="PROSITE-ProRule" id="PRU00277"/>
    </source>
</evidence>